<dbReference type="InterPro" id="IPR039329">
    <property type="entry name" value="SIAE"/>
</dbReference>
<dbReference type="GO" id="GO:0005975">
    <property type="term" value="P:carbohydrate metabolic process"/>
    <property type="evidence" value="ECO:0007669"/>
    <property type="project" value="TreeGrafter"/>
</dbReference>
<name>Q026H5_SOLUE</name>
<evidence type="ECO:0000313" key="3">
    <source>
        <dbReference type="EMBL" id="ABJ83094.1"/>
    </source>
</evidence>
<dbReference type="GO" id="GO:0001681">
    <property type="term" value="F:sialate O-acetylesterase activity"/>
    <property type="evidence" value="ECO:0007669"/>
    <property type="project" value="InterPro"/>
</dbReference>
<sequence length="607" mass="65712" precursor="true">MHSRIRCKPLQPVSRGPTMSSTVVIASRPIAKIFCLLALVGGSGFAQPTQPAASLPFVSPIFGDNMVLQRDKPNAIWGWSQPGDSVRVEMGEHFATATAAADGKWQARIQPPPAGGPYAVKIAGGQQTLELHDVLVGDVWICAGQSNMQFGLRQARNGADEIKNANYPDIRYYVVGERASYSPVTVPRGSWKVVSPTTLGGGPGGISAAAYFFARKLRESVHVPIGLVQDAVGGVPAETFTSVDALRPLADFDARIAFLERQRQKGGKEYGNYIMHWYDDYDIGSRNGSWADPALDDSSWTAVRIPGGFRELGVVDVPSLCWFRKEITLPDPLPQGGARIYLGNVDKMDTVYVNGQQVGSSSWVENPRAYFARGLKPGRNVIAIRLFNIKPTGGFISPAGTLRLVLGDNTAIPLAGEWKGKVAVDGHSPQPLPPGYESVTSMVSVLYNGMLVPIAPLAITGAIWYQGESNSERAFQYRKLLPAMIADWRKLFGQGDFPFYIVSLPAFMRRKDAPGDDSWAEMREAQALVAKTVPHSCVAITVDTGDPDNIHPIDKKEVGDRLGLCALGEHYGFKSPVCGADPLVGRACAGRVQNSLCSYRWWPGGQG</sequence>
<dbReference type="PANTHER" id="PTHR22901:SF0">
    <property type="entry name" value="SIALATE O-ACETYLESTERASE"/>
    <property type="match status" value="1"/>
</dbReference>
<dbReference type="InterPro" id="IPR005181">
    <property type="entry name" value="SASA"/>
</dbReference>
<dbReference type="STRING" id="234267.Acid_2104"/>
<dbReference type="Gene3D" id="3.40.50.1110">
    <property type="entry name" value="SGNH hydrolase"/>
    <property type="match status" value="2"/>
</dbReference>
<reference evidence="3" key="1">
    <citation type="submission" date="2006-10" db="EMBL/GenBank/DDBJ databases">
        <title>Complete sequence of Solibacter usitatus Ellin6076.</title>
        <authorList>
            <consortium name="US DOE Joint Genome Institute"/>
            <person name="Copeland A."/>
            <person name="Lucas S."/>
            <person name="Lapidus A."/>
            <person name="Barry K."/>
            <person name="Detter J.C."/>
            <person name="Glavina del Rio T."/>
            <person name="Hammon N."/>
            <person name="Israni S."/>
            <person name="Dalin E."/>
            <person name="Tice H."/>
            <person name="Pitluck S."/>
            <person name="Thompson L.S."/>
            <person name="Brettin T."/>
            <person name="Bruce D."/>
            <person name="Han C."/>
            <person name="Tapia R."/>
            <person name="Gilna P."/>
            <person name="Schmutz J."/>
            <person name="Larimer F."/>
            <person name="Land M."/>
            <person name="Hauser L."/>
            <person name="Kyrpides N."/>
            <person name="Mikhailova N."/>
            <person name="Janssen P.H."/>
            <person name="Kuske C.R."/>
            <person name="Richardson P."/>
        </authorList>
    </citation>
    <scope>NUCLEOTIDE SEQUENCE</scope>
    <source>
        <strain evidence="3">Ellin6076</strain>
    </source>
</reference>
<dbReference type="PANTHER" id="PTHR22901">
    <property type="entry name" value="SIALATE O-ACETYLESTERASE"/>
    <property type="match status" value="1"/>
</dbReference>
<dbReference type="KEGG" id="sus:Acid_2104"/>
<feature type="domain" description="Sialate O-acetylesterase" evidence="2">
    <location>
        <begin position="458"/>
        <end position="551"/>
    </location>
</feature>
<evidence type="ECO:0000256" key="1">
    <source>
        <dbReference type="ARBA" id="ARBA00022801"/>
    </source>
</evidence>
<protein>
    <recommendedName>
        <fullName evidence="2">Sialate O-acetylesterase domain-containing protein</fullName>
    </recommendedName>
</protein>
<accession>Q026H5</accession>
<dbReference type="InParanoid" id="Q026H5"/>
<dbReference type="SUPFAM" id="SSF49785">
    <property type="entry name" value="Galactose-binding domain-like"/>
    <property type="match status" value="1"/>
</dbReference>
<proteinExistence type="predicted"/>
<dbReference type="SUPFAM" id="SSF52266">
    <property type="entry name" value="SGNH hydrolase"/>
    <property type="match status" value="1"/>
</dbReference>
<dbReference type="Gene3D" id="2.60.120.260">
    <property type="entry name" value="Galactose-binding domain-like"/>
    <property type="match status" value="1"/>
</dbReference>
<organism evidence="3">
    <name type="scientific">Solibacter usitatus (strain Ellin6076)</name>
    <dbReference type="NCBI Taxonomy" id="234267"/>
    <lineage>
        <taxon>Bacteria</taxon>
        <taxon>Pseudomonadati</taxon>
        <taxon>Acidobacteriota</taxon>
        <taxon>Terriglobia</taxon>
        <taxon>Bryobacterales</taxon>
        <taxon>Solibacteraceae</taxon>
        <taxon>Candidatus Solibacter</taxon>
    </lineage>
</organism>
<dbReference type="InterPro" id="IPR008979">
    <property type="entry name" value="Galactose-bd-like_sf"/>
</dbReference>
<dbReference type="InterPro" id="IPR036514">
    <property type="entry name" value="SGNH_hydro_sf"/>
</dbReference>
<dbReference type="AlphaFoldDB" id="Q026H5"/>
<dbReference type="eggNOG" id="COG3250">
    <property type="taxonomic scope" value="Bacteria"/>
</dbReference>
<keyword evidence="1" id="KW-0378">Hydrolase</keyword>
<dbReference type="EMBL" id="CP000473">
    <property type="protein sequence ID" value="ABJ83094.1"/>
    <property type="molecule type" value="Genomic_DNA"/>
</dbReference>
<evidence type="ECO:0000259" key="2">
    <source>
        <dbReference type="Pfam" id="PF03629"/>
    </source>
</evidence>
<gene>
    <name evidence="3" type="ordered locus">Acid_2104</name>
</gene>
<dbReference type="HOGENOM" id="CLU_015150_2_0_0"/>
<dbReference type="Pfam" id="PF03629">
    <property type="entry name" value="SASA"/>
    <property type="match status" value="1"/>
</dbReference>